<dbReference type="InterPro" id="IPR016562">
    <property type="entry name" value="Proteasome_assmbl_chp_2_euk"/>
</dbReference>
<accession>G3AKR2</accession>
<dbReference type="InterPro" id="IPR019151">
    <property type="entry name" value="Proteasome_assmbl_chaperone_2"/>
</dbReference>
<reference evidence="5 6" key="1">
    <citation type="journal article" date="2011" name="Proc. Natl. Acad. Sci. U.S.A.">
        <title>Comparative genomics of xylose-fermenting fungi for enhanced biofuel production.</title>
        <authorList>
            <person name="Wohlbach D.J."/>
            <person name="Kuo A."/>
            <person name="Sato T.K."/>
            <person name="Potts K.M."/>
            <person name="Salamov A.A."/>
            <person name="LaButti K.M."/>
            <person name="Sun H."/>
            <person name="Clum A."/>
            <person name="Pangilinan J.L."/>
            <person name="Lindquist E.A."/>
            <person name="Lucas S."/>
            <person name="Lapidus A."/>
            <person name="Jin M."/>
            <person name="Gunawan C."/>
            <person name="Balan V."/>
            <person name="Dale B.E."/>
            <person name="Jeffries T.W."/>
            <person name="Zinkel R."/>
            <person name="Barry K.W."/>
            <person name="Grigoriev I.V."/>
            <person name="Gasch A.P."/>
        </authorList>
    </citation>
    <scope>NUCLEOTIDE SEQUENCE [LARGE SCALE GENOMIC DNA]</scope>
    <source>
        <strain evidence="6">NRRL Y-27907 / 11-Y1</strain>
    </source>
</reference>
<name>G3AKR2_SPAPN</name>
<protein>
    <recommendedName>
        <fullName evidence="1 4">Proteasome assembly chaperone 2</fullName>
    </recommendedName>
</protein>
<dbReference type="InterPro" id="IPR038389">
    <property type="entry name" value="PSMG2_sf"/>
</dbReference>
<dbReference type="FunCoup" id="G3AKR2">
    <property type="interactions" value="123"/>
</dbReference>
<evidence type="ECO:0000313" key="5">
    <source>
        <dbReference type="EMBL" id="EGW32966.1"/>
    </source>
</evidence>
<comment type="similarity">
    <text evidence="3 4">Belongs to the PSMG2 family.</text>
</comment>
<dbReference type="HOGENOM" id="CLU_062640_2_1_1"/>
<keyword evidence="6" id="KW-1185">Reference proteome</keyword>
<evidence type="ECO:0000256" key="4">
    <source>
        <dbReference type="PIRNR" id="PIRNR010044"/>
    </source>
</evidence>
<dbReference type="Gene3D" id="3.40.50.10900">
    <property type="entry name" value="PAC-like subunit"/>
    <property type="match status" value="1"/>
</dbReference>
<dbReference type="GeneID" id="18873328"/>
<dbReference type="OMA" id="PISWKGV"/>
<evidence type="ECO:0000256" key="3">
    <source>
        <dbReference type="ARBA" id="ARBA00025745"/>
    </source>
</evidence>
<dbReference type="PIRSF" id="PIRSF010044">
    <property type="entry name" value="UCP010044"/>
    <property type="match status" value="1"/>
</dbReference>
<dbReference type="eggNOG" id="KOG3112">
    <property type="taxonomic scope" value="Eukaryota"/>
</dbReference>
<dbReference type="STRING" id="619300.G3AKR2"/>
<organism evidence="6">
    <name type="scientific">Spathaspora passalidarum (strain NRRL Y-27907 / 11-Y1)</name>
    <dbReference type="NCBI Taxonomy" id="619300"/>
    <lineage>
        <taxon>Eukaryota</taxon>
        <taxon>Fungi</taxon>
        <taxon>Dikarya</taxon>
        <taxon>Ascomycota</taxon>
        <taxon>Saccharomycotina</taxon>
        <taxon>Pichiomycetes</taxon>
        <taxon>Debaryomycetaceae</taxon>
        <taxon>Spathaspora</taxon>
    </lineage>
</organism>
<proteinExistence type="inferred from homology"/>
<evidence type="ECO:0000256" key="2">
    <source>
        <dbReference type="ARBA" id="ARBA00023186"/>
    </source>
</evidence>
<dbReference type="PANTHER" id="PTHR12970">
    <property type="entry name" value="PROTEASOME ASSEMBLY CHAPERONE 2"/>
    <property type="match status" value="1"/>
</dbReference>
<keyword evidence="2 4" id="KW-0143">Chaperone</keyword>
<dbReference type="AlphaFoldDB" id="G3AKR2"/>
<comment type="subunit">
    <text evidence="4">Component of the 20S proteasome chaperone.</text>
</comment>
<dbReference type="GO" id="GO:0005634">
    <property type="term" value="C:nucleus"/>
    <property type="evidence" value="ECO:0007669"/>
    <property type="project" value="TreeGrafter"/>
</dbReference>
<evidence type="ECO:0000256" key="1">
    <source>
        <dbReference type="ARBA" id="ARBA00019186"/>
    </source>
</evidence>
<dbReference type="RefSeq" id="XP_007374481.1">
    <property type="nucleotide sequence ID" value="XM_007374419.1"/>
</dbReference>
<dbReference type="GO" id="GO:0043248">
    <property type="term" value="P:proteasome assembly"/>
    <property type="evidence" value="ECO:0007669"/>
    <property type="project" value="TreeGrafter"/>
</dbReference>
<dbReference type="KEGG" id="spaa:SPAPADRAFT_60298"/>
<gene>
    <name evidence="5" type="ORF">SPAPADRAFT_60298</name>
</gene>
<dbReference type="GO" id="GO:0005829">
    <property type="term" value="C:cytosol"/>
    <property type="evidence" value="ECO:0007669"/>
    <property type="project" value="TreeGrafter"/>
</dbReference>
<dbReference type="EMBL" id="GL996501">
    <property type="protein sequence ID" value="EGW32966.1"/>
    <property type="molecule type" value="Genomic_DNA"/>
</dbReference>
<evidence type="ECO:0000313" key="6">
    <source>
        <dbReference type="Proteomes" id="UP000000709"/>
    </source>
</evidence>
<dbReference type="OrthoDB" id="10260712at2759"/>
<comment type="function">
    <text evidence="4">Involved in 20S proteasome assembly.</text>
</comment>
<dbReference type="PANTHER" id="PTHR12970:SF1">
    <property type="entry name" value="PROTEASOME ASSEMBLY CHAPERONE 2"/>
    <property type="match status" value="1"/>
</dbReference>
<dbReference type="InParanoid" id="G3AKR2"/>
<dbReference type="Pfam" id="PF09754">
    <property type="entry name" value="PAC2"/>
    <property type="match status" value="1"/>
</dbReference>
<sequence length="261" mass="29153">MSSFISIAEGTQPDLSSTTLIIPSISIGNIPQLAIDLLIHTFSFAKVGSLDDLYVYPFASPVDYSKTPVPGISRAIEVYHCPELQLTLVQQRSPILPSYTDVFVKETILPFIKAFKFARVVVLDSSDAGLVEHVHAGGIEVYTTEVLLSKSLESLKLSHETQELQELEAQEQQKHSNYVRSLLKAFNLPRIDKNVEVNVDFMVLVSFVYEGDNFYDAEKLADKLGEVLRLKKVDRWTRPVSWFGAYGDKPVPDAVEEGLFG</sequence>
<dbReference type="Proteomes" id="UP000000709">
    <property type="component" value="Unassembled WGS sequence"/>
</dbReference>